<dbReference type="OrthoDB" id="4147798at2759"/>
<feature type="compositionally biased region" description="Basic residues" evidence="1">
    <location>
        <begin position="1"/>
        <end position="16"/>
    </location>
</feature>
<evidence type="ECO:0000256" key="1">
    <source>
        <dbReference type="SAM" id="MobiDB-lite"/>
    </source>
</evidence>
<protein>
    <submittedName>
        <fullName evidence="2">Uncharacterized protein</fullName>
    </submittedName>
</protein>
<evidence type="ECO:0000313" key="2">
    <source>
        <dbReference type="EMBL" id="KAF2828053.1"/>
    </source>
</evidence>
<dbReference type="Proteomes" id="UP000799424">
    <property type="component" value="Unassembled WGS sequence"/>
</dbReference>
<sequence>MGKRHNRKRTRSRPRHRDGIPQNIYHTRSISVDTTTSQTTSNSSYQYLSQFPTTNVHADHWHQTYFAWQHRLQVEQERQQVMEVQRLRYFGGEPGEDVSLLEPMLQVVMDLFDGNTDYEDP</sequence>
<organism evidence="2 3">
    <name type="scientific">Ophiobolus disseminans</name>
    <dbReference type="NCBI Taxonomy" id="1469910"/>
    <lineage>
        <taxon>Eukaryota</taxon>
        <taxon>Fungi</taxon>
        <taxon>Dikarya</taxon>
        <taxon>Ascomycota</taxon>
        <taxon>Pezizomycotina</taxon>
        <taxon>Dothideomycetes</taxon>
        <taxon>Pleosporomycetidae</taxon>
        <taxon>Pleosporales</taxon>
        <taxon>Pleosporineae</taxon>
        <taxon>Phaeosphaeriaceae</taxon>
        <taxon>Ophiobolus</taxon>
    </lineage>
</organism>
<reference evidence="2" key="1">
    <citation type="journal article" date="2020" name="Stud. Mycol.">
        <title>101 Dothideomycetes genomes: a test case for predicting lifestyles and emergence of pathogens.</title>
        <authorList>
            <person name="Haridas S."/>
            <person name="Albert R."/>
            <person name="Binder M."/>
            <person name="Bloem J."/>
            <person name="Labutti K."/>
            <person name="Salamov A."/>
            <person name="Andreopoulos B."/>
            <person name="Baker S."/>
            <person name="Barry K."/>
            <person name="Bills G."/>
            <person name="Bluhm B."/>
            <person name="Cannon C."/>
            <person name="Castanera R."/>
            <person name="Culley D."/>
            <person name="Daum C."/>
            <person name="Ezra D."/>
            <person name="Gonzalez J."/>
            <person name="Henrissat B."/>
            <person name="Kuo A."/>
            <person name="Liang C."/>
            <person name="Lipzen A."/>
            <person name="Lutzoni F."/>
            <person name="Magnuson J."/>
            <person name="Mondo S."/>
            <person name="Nolan M."/>
            <person name="Ohm R."/>
            <person name="Pangilinan J."/>
            <person name="Park H.-J."/>
            <person name="Ramirez L."/>
            <person name="Alfaro M."/>
            <person name="Sun H."/>
            <person name="Tritt A."/>
            <person name="Yoshinaga Y."/>
            <person name="Zwiers L.-H."/>
            <person name="Turgeon B."/>
            <person name="Goodwin S."/>
            <person name="Spatafora J."/>
            <person name="Crous P."/>
            <person name="Grigoriev I."/>
        </authorList>
    </citation>
    <scope>NUCLEOTIDE SEQUENCE</scope>
    <source>
        <strain evidence="2">CBS 113818</strain>
    </source>
</reference>
<evidence type="ECO:0000313" key="3">
    <source>
        <dbReference type="Proteomes" id="UP000799424"/>
    </source>
</evidence>
<feature type="compositionally biased region" description="Polar residues" evidence="1">
    <location>
        <begin position="24"/>
        <end position="33"/>
    </location>
</feature>
<accession>A0A6A7A4I8</accession>
<feature type="region of interest" description="Disordered" evidence="1">
    <location>
        <begin position="1"/>
        <end position="41"/>
    </location>
</feature>
<keyword evidence="3" id="KW-1185">Reference proteome</keyword>
<name>A0A6A7A4I8_9PLEO</name>
<proteinExistence type="predicted"/>
<dbReference type="EMBL" id="MU006223">
    <property type="protein sequence ID" value="KAF2828053.1"/>
    <property type="molecule type" value="Genomic_DNA"/>
</dbReference>
<gene>
    <name evidence="2" type="ORF">CC86DRAFT_393227</name>
</gene>
<dbReference type="AlphaFoldDB" id="A0A6A7A4I8"/>